<dbReference type="InterPro" id="IPR000160">
    <property type="entry name" value="GGDEF_dom"/>
</dbReference>
<dbReference type="PROSITE" id="PS50887">
    <property type="entry name" value="GGDEF"/>
    <property type="match status" value="1"/>
</dbReference>
<evidence type="ECO:0000313" key="4">
    <source>
        <dbReference type="Proteomes" id="UP000006242"/>
    </source>
</evidence>
<dbReference type="Pfam" id="PF13188">
    <property type="entry name" value="PAS_8"/>
    <property type="match status" value="1"/>
</dbReference>
<proteinExistence type="predicted"/>
<dbReference type="InterPro" id="IPR035919">
    <property type="entry name" value="EAL_sf"/>
</dbReference>
<reference evidence="3 4" key="2">
    <citation type="journal article" date="2013" name="PLoS ONE">
        <title>INDIGO - INtegrated Data Warehouse of MIcrobial GenOmes with Examples from the Red Sea Extremophiles.</title>
        <authorList>
            <person name="Alam I."/>
            <person name="Antunes A."/>
            <person name="Kamau A.A."/>
            <person name="Ba Alawi W."/>
            <person name="Kalkatawi M."/>
            <person name="Stingl U."/>
            <person name="Bajic V.B."/>
        </authorList>
    </citation>
    <scope>NUCLEOTIDE SEQUENCE [LARGE SCALE GENOMIC DNA]</scope>
    <source>
        <strain evidence="3 4">E1L3A</strain>
    </source>
</reference>
<dbReference type="Gene3D" id="3.30.70.270">
    <property type="match status" value="1"/>
</dbReference>
<feature type="domain" description="EAL" evidence="1">
    <location>
        <begin position="281"/>
        <end position="531"/>
    </location>
</feature>
<dbReference type="InterPro" id="IPR000014">
    <property type="entry name" value="PAS"/>
</dbReference>
<dbReference type="AlphaFoldDB" id="F7Q8S8"/>
<dbReference type="EC" id="2.1.1.80" evidence="3"/>
<dbReference type="EMBL" id="AFNV02000005">
    <property type="protein sequence ID" value="ERJ20102.1"/>
    <property type="molecule type" value="Genomic_DNA"/>
</dbReference>
<organism evidence="3 4">
    <name type="scientific">Salinisphaera shabanensis E1L3A</name>
    <dbReference type="NCBI Taxonomy" id="1033802"/>
    <lineage>
        <taxon>Bacteria</taxon>
        <taxon>Pseudomonadati</taxon>
        <taxon>Pseudomonadota</taxon>
        <taxon>Gammaproteobacteria</taxon>
        <taxon>Salinisphaerales</taxon>
        <taxon>Salinisphaeraceae</taxon>
        <taxon>Salinisphaera</taxon>
    </lineage>
</organism>
<dbReference type="STRING" id="1033802.SSPSH_000966"/>
<dbReference type="InterPro" id="IPR052155">
    <property type="entry name" value="Biofilm_reg_signaling"/>
</dbReference>
<dbReference type="Gene3D" id="3.20.20.450">
    <property type="entry name" value="EAL domain"/>
    <property type="match status" value="1"/>
</dbReference>
<dbReference type="GO" id="GO:0032259">
    <property type="term" value="P:methylation"/>
    <property type="evidence" value="ECO:0007669"/>
    <property type="project" value="UniProtKB-KW"/>
</dbReference>
<reference evidence="3 4" key="1">
    <citation type="journal article" date="2011" name="J. Bacteriol.">
        <title>Genome sequence of Salinisphaera shabanensis, a gammaproteobacterium from the harsh, variable environment of the brine-seawater interface of the Shaban Deep in the Red Sea.</title>
        <authorList>
            <person name="Antunes A."/>
            <person name="Alam I."/>
            <person name="Bajic V.B."/>
            <person name="Stingl U."/>
        </authorList>
    </citation>
    <scope>NUCLEOTIDE SEQUENCE [LARGE SCALE GENOMIC DNA]</scope>
    <source>
        <strain evidence="3 4">E1L3A</strain>
    </source>
</reference>
<dbReference type="PANTHER" id="PTHR44757">
    <property type="entry name" value="DIGUANYLATE CYCLASE DGCP"/>
    <property type="match status" value="1"/>
</dbReference>
<gene>
    <name evidence="3" type="ORF">SSPSH_000966</name>
</gene>
<dbReference type="CDD" id="cd01948">
    <property type="entry name" value="EAL"/>
    <property type="match status" value="1"/>
</dbReference>
<accession>F7Q8S8</accession>
<dbReference type="CDD" id="cd01949">
    <property type="entry name" value="GGDEF"/>
    <property type="match status" value="1"/>
</dbReference>
<evidence type="ECO:0000259" key="2">
    <source>
        <dbReference type="PROSITE" id="PS50887"/>
    </source>
</evidence>
<evidence type="ECO:0000313" key="3">
    <source>
        <dbReference type="EMBL" id="ERJ20102.1"/>
    </source>
</evidence>
<dbReference type="PROSITE" id="PS50883">
    <property type="entry name" value="EAL"/>
    <property type="match status" value="1"/>
</dbReference>
<dbReference type="InterPro" id="IPR043128">
    <property type="entry name" value="Rev_trsase/Diguanyl_cyclase"/>
</dbReference>
<sequence length="538" mass="59266">MIDSVPQLEALATGIAIINGDNVIVHANTAFARRLNVDALPYRLTDIDLPEARSRDLLEWQLRDIGESALTVAIAPGRSLTFYIGAQREGQRLIIAASGWPHRDESTRDLAAQLDPLTGFGNRLMYAERLREFEAMGTKAAAVLIIDLDHFKQVNDTLGHGTGDELLGLVAQRIRASTRGNDTLIRLGGDEFVVLIPEEKHCEGLEALAGRLVNLLGRPFLVNGHQINIGASIGVATLVGDSDQLQDLLRHADLALYEAKHRGRAGHYVFQSPLEQRAFDRREFEVDLRRALGLRQFTLHYQPQTSIADRRVTGFEALIRWEHPTRGRVSPLDFIPLAEEIGEIAAIGRWVIRCACEEAMAWQDERLSVAVNVSPAQFADDTIVDAVRDALDHSGLAPARLELEITEGLFLEESESIMRRLWAIKELGVAVAIDDFGTGYASLGYLNSFPFSKIKIDKSFIQAEPSPRAKALISGILAMGSNLGMATTAEGIETLEQYTQLEHDGCSLAQGYYIARPMPAGQIADFLERFCPPTARAS</sequence>
<keyword evidence="3" id="KW-0489">Methyltransferase</keyword>
<dbReference type="GO" id="GO:0008983">
    <property type="term" value="F:protein-glutamate O-methyltransferase activity"/>
    <property type="evidence" value="ECO:0007669"/>
    <property type="project" value="UniProtKB-EC"/>
</dbReference>
<dbReference type="SUPFAM" id="SSF55073">
    <property type="entry name" value="Nucleotide cyclase"/>
    <property type="match status" value="1"/>
</dbReference>
<protein>
    <submittedName>
        <fullName evidence="3">Two-component system chemotaxis family CheB-CheR fusion protein</fullName>
        <ecNumber evidence="3">2.1.1.80</ecNumber>
    </submittedName>
</protein>
<evidence type="ECO:0000259" key="1">
    <source>
        <dbReference type="PROSITE" id="PS50883"/>
    </source>
</evidence>
<feature type="domain" description="GGDEF" evidence="2">
    <location>
        <begin position="139"/>
        <end position="272"/>
    </location>
</feature>
<dbReference type="PANTHER" id="PTHR44757:SF2">
    <property type="entry name" value="BIOFILM ARCHITECTURE MAINTENANCE PROTEIN MBAA"/>
    <property type="match status" value="1"/>
</dbReference>
<dbReference type="eggNOG" id="COG5001">
    <property type="taxonomic scope" value="Bacteria"/>
</dbReference>
<dbReference type="Pfam" id="PF00563">
    <property type="entry name" value="EAL"/>
    <property type="match status" value="1"/>
</dbReference>
<dbReference type="SMART" id="SM00267">
    <property type="entry name" value="GGDEF"/>
    <property type="match status" value="1"/>
</dbReference>
<dbReference type="Pfam" id="PF00990">
    <property type="entry name" value="GGDEF"/>
    <property type="match status" value="1"/>
</dbReference>
<dbReference type="InterPro" id="IPR001633">
    <property type="entry name" value="EAL_dom"/>
</dbReference>
<dbReference type="InterPro" id="IPR029787">
    <property type="entry name" value="Nucleotide_cyclase"/>
</dbReference>
<name>F7Q8S8_9GAMM</name>
<dbReference type="Proteomes" id="UP000006242">
    <property type="component" value="Unassembled WGS sequence"/>
</dbReference>
<comment type="caution">
    <text evidence="3">The sequence shown here is derived from an EMBL/GenBank/DDBJ whole genome shotgun (WGS) entry which is preliminary data.</text>
</comment>
<dbReference type="NCBIfam" id="TIGR00254">
    <property type="entry name" value="GGDEF"/>
    <property type="match status" value="1"/>
</dbReference>
<dbReference type="SMART" id="SM00052">
    <property type="entry name" value="EAL"/>
    <property type="match status" value="1"/>
</dbReference>
<keyword evidence="4" id="KW-1185">Reference proteome</keyword>
<dbReference type="OrthoDB" id="9804951at2"/>
<keyword evidence="3" id="KW-0808">Transferase</keyword>
<dbReference type="RefSeq" id="WP_006913790.1">
    <property type="nucleotide sequence ID" value="NZ_AFNV02000005.1"/>
</dbReference>
<dbReference type="SUPFAM" id="SSF141868">
    <property type="entry name" value="EAL domain-like"/>
    <property type="match status" value="1"/>
</dbReference>